<evidence type="ECO:0000313" key="2">
    <source>
        <dbReference type="EMBL" id="GAT57518.1"/>
    </source>
</evidence>
<feature type="compositionally biased region" description="Low complexity" evidence="1">
    <location>
        <begin position="81"/>
        <end position="94"/>
    </location>
</feature>
<reference evidence="2" key="1">
    <citation type="submission" date="2014-09" db="EMBL/GenBank/DDBJ databases">
        <title>Genome sequence of the luminous mushroom Mycena chlorophos for searching fungal bioluminescence genes.</title>
        <authorList>
            <person name="Tanaka Y."/>
            <person name="Kasuga D."/>
            <person name="Oba Y."/>
            <person name="Hase S."/>
            <person name="Sato K."/>
            <person name="Oba Y."/>
            <person name="Sakakibara Y."/>
        </authorList>
    </citation>
    <scope>NUCLEOTIDE SEQUENCE</scope>
</reference>
<gene>
    <name evidence="2" type="ORF">MCHLO_14042</name>
</gene>
<sequence>MFEGLSDADAVPILSQSQKPARLPLPVPLHLEGTKPKHSALSERGARINLTLSKPFALGSRMAVLLAPDESQFSRRQHLEPVSSSCRESSGPSPTRCGLSVIVAVKCKASRKLKYYYGLSG</sequence>
<evidence type="ECO:0000256" key="1">
    <source>
        <dbReference type="SAM" id="MobiDB-lite"/>
    </source>
</evidence>
<protein>
    <submittedName>
        <fullName evidence="2">Uncharacterized protein</fullName>
    </submittedName>
</protein>
<name>A0ABQ0M2N8_MYCCL</name>
<dbReference type="Proteomes" id="UP000815677">
    <property type="component" value="Unassembled WGS sequence"/>
</dbReference>
<organism evidence="2 3">
    <name type="scientific">Mycena chlorophos</name>
    <name type="common">Agaric fungus</name>
    <name type="synonym">Agaricus chlorophos</name>
    <dbReference type="NCBI Taxonomy" id="658473"/>
    <lineage>
        <taxon>Eukaryota</taxon>
        <taxon>Fungi</taxon>
        <taxon>Dikarya</taxon>
        <taxon>Basidiomycota</taxon>
        <taxon>Agaricomycotina</taxon>
        <taxon>Agaricomycetes</taxon>
        <taxon>Agaricomycetidae</taxon>
        <taxon>Agaricales</taxon>
        <taxon>Marasmiineae</taxon>
        <taxon>Mycenaceae</taxon>
        <taxon>Mycena</taxon>
    </lineage>
</organism>
<feature type="region of interest" description="Disordered" evidence="1">
    <location>
        <begin position="76"/>
        <end position="95"/>
    </location>
</feature>
<keyword evidence="3" id="KW-1185">Reference proteome</keyword>
<evidence type="ECO:0000313" key="3">
    <source>
        <dbReference type="Proteomes" id="UP000815677"/>
    </source>
</evidence>
<dbReference type="EMBL" id="DF849478">
    <property type="protein sequence ID" value="GAT57518.1"/>
    <property type="molecule type" value="Genomic_DNA"/>
</dbReference>
<accession>A0ABQ0M2N8</accession>
<proteinExistence type="predicted"/>